<sequence>MPFLSRRSVEPLGPSEARDSSRRFSLRSTPRNRAASDGVFRRVSTLFSGRKRTHSKASPSQSVPGHGSAGIGFIRSHPLILSARSSTSSTSSSSEIRRPSGLGRRAGSLESTQSLAASEGYGRPVGGTRAKTGFASLPNLLGGPSHFPDTLIPDPAVQCARRDGSLALPDELLQAILVLLPRRDLPITALVSRRFCSATRHALYRSLDFQHIAEPQVEKLCDVLARKTELAEQVISLTCHFWPTSKPSSSDGNTTLFPSADFLHALQNMRNLKTLTLQSFTSVLSHAPSLSFSLTKLTILDAKITQSQLMDVRSWLTSQSFLESLSFPNLVEFIGFEHSSQQSPGERNPAAALSPSSNDDQFASGFLPRLAQLHAPTQITTLLCPAMTRRMRHLTLDVHETLYTGLRPSTVLRALQGVREMHIIFGHEVDKRTVEKFLGAAGGMLAKEDGTEALESLEIEVMWVDDGAAETLYGIVTSIISRFRGLQKLKLTSPYRTIDAQAPITLSIPLPAALPSPASTVSSSPSLLYVSTPRGPTVKKEFVACGTEKSYARTWTKQCPSLCDIQFDFSASTSDADIELCGVWFRRKAPSV</sequence>
<dbReference type="Proteomes" id="UP000053647">
    <property type="component" value="Unassembled WGS sequence"/>
</dbReference>
<evidence type="ECO:0000259" key="2">
    <source>
        <dbReference type="PROSITE" id="PS50181"/>
    </source>
</evidence>
<reference evidence="4" key="2">
    <citation type="submission" date="2015-01" db="EMBL/GenBank/DDBJ databases">
        <title>Evolutionary Origins and Diversification of the Mycorrhizal Mutualists.</title>
        <authorList>
            <consortium name="DOE Joint Genome Institute"/>
            <consortium name="Mycorrhizal Genomics Consortium"/>
            <person name="Kohler A."/>
            <person name="Kuo A."/>
            <person name="Nagy L.G."/>
            <person name="Floudas D."/>
            <person name="Copeland A."/>
            <person name="Barry K.W."/>
            <person name="Cichocki N."/>
            <person name="Veneault-Fourrey C."/>
            <person name="LaButti K."/>
            <person name="Lindquist E.A."/>
            <person name="Lipzen A."/>
            <person name="Lundell T."/>
            <person name="Morin E."/>
            <person name="Murat C."/>
            <person name="Riley R."/>
            <person name="Ohm R."/>
            <person name="Sun H."/>
            <person name="Tunlid A."/>
            <person name="Henrissat B."/>
            <person name="Grigoriev I.V."/>
            <person name="Hibbett D.S."/>
            <person name="Martin F."/>
        </authorList>
    </citation>
    <scope>NUCLEOTIDE SEQUENCE [LARGE SCALE GENOMIC DNA]</scope>
    <source>
        <strain evidence="4">ATCC 200175</strain>
    </source>
</reference>
<dbReference type="InterPro" id="IPR032675">
    <property type="entry name" value="LRR_dom_sf"/>
</dbReference>
<proteinExistence type="predicted"/>
<reference evidence="3 4" key="1">
    <citation type="submission" date="2014-06" db="EMBL/GenBank/DDBJ databases">
        <authorList>
            <consortium name="DOE Joint Genome Institute"/>
            <person name="Kuo A."/>
            <person name="Kohler A."/>
            <person name="Nagy L.G."/>
            <person name="Floudas D."/>
            <person name="Copeland A."/>
            <person name="Barry K.W."/>
            <person name="Cichocki N."/>
            <person name="Veneault-Fourrey C."/>
            <person name="LaButti K."/>
            <person name="Lindquist E.A."/>
            <person name="Lipzen A."/>
            <person name="Lundell T."/>
            <person name="Morin E."/>
            <person name="Murat C."/>
            <person name="Sun H."/>
            <person name="Tunlid A."/>
            <person name="Henrissat B."/>
            <person name="Grigoriev I.V."/>
            <person name="Hibbett D.S."/>
            <person name="Martin F."/>
            <person name="Nordberg H.P."/>
            <person name="Cantor M.N."/>
            <person name="Hua S.X."/>
        </authorList>
    </citation>
    <scope>NUCLEOTIDE SEQUENCE [LARGE SCALE GENOMIC DNA]</scope>
    <source>
        <strain evidence="3 4">ATCC 200175</strain>
    </source>
</reference>
<dbReference type="InterPro" id="IPR001810">
    <property type="entry name" value="F-box_dom"/>
</dbReference>
<evidence type="ECO:0000313" key="4">
    <source>
        <dbReference type="Proteomes" id="UP000053647"/>
    </source>
</evidence>
<feature type="region of interest" description="Disordered" evidence="1">
    <location>
        <begin position="338"/>
        <end position="357"/>
    </location>
</feature>
<dbReference type="Pfam" id="PF12937">
    <property type="entry name" value="F-box-like"/>
    <property type="match status" value="1"/>
</dbReference>
<dbReference type="EMBL" id="KN819552">
    <property type="protein sequence ID" value="KIJ08809.1"/>
    <property type="molecule type" value="Genomic_DNA"/>
</dbReference>
<organism evidence="3 4">
    <name type="scientific">Paxillus involutus ATCC 200175</name>
    <dbReference type="NCBI Taxonomy" id="664439"/>
    <lineage>
        <taxon>Eukaryota</taxon>
        <taxon>Fungi</taxon>
        <taxon>Dikarya</taxon>
        <taxon>Basidiomycota</taxon>
        <taxon>Agaricomycotina</taxon>
        <taxon>Agaricomycetes</taxon>
        <taxon>Agaricomycetidae</taxon>
        <taxon>Boletales</taxon>
        <taxon>Paxilineae</taxon>
        <taxon>Paxillaceae</taxon>
        <taxon>Paxillus</taxon>
    </lineage>
</organism>
<keyword evidence="4" id="KW-1185">Reference proteome</keyword>
<feature type="region of interest" description="Disordered" evidence="1">
    <location>
        <begin position="1"/>
        <end position="69"/>
    </location>
</feature>
<dbReference type="PROSITE" id="PS50181">
    <property type="entry name" value="FBOX"/>
    <property type="match status" value="1"/>
</dbReference>
<name>A0A0C9SPA2_PAXIN</name>
<dbReference type="InterPro" id="IPR036047">
    <property type="entry name" value="F-box-like_dom_sf"/>
</dbReference>
<accession>A0A0C9SPA2</accession>
<dbReference type="SUPFAM" id="SSF81383">
    <property type="entry name" value="F-box domain"/>
    <property type="match status" value="1"/>
</dbReference>
<dbReference type="OrthoDB" id="3259156at2759"/>
<evidence type="ECO:0000313" key="3">
    <source>
        <dbReference type="EMBL" id="KIJ08809.1"/>
    </source>
</evidence>
<gene>
    <name evidence="3" type="ORF">PAXINDRAFT_172772</name>
</gene>
<feature type="region of interest" description="Disordered" evidence="1">
    <location>
        <begin position="84"/>
        <end position="124"/>
    </location>
</feature>
<protein>
    <recommendedName>
        <fullName evidence="2">F-box domain-containing protein</fullName>
    </recommendedName>
</protein>
<dbReference type="Gene3D" id="3.80.10.10">
    <property type="entry name" value="Ribonuclease Inhibitor"/>
    <property type="match status" value="1"/>
</dbReference>
<evidence type="ECO:0000256" key="1">
    <source>
        <dbReference type="SAM" id="MobiDB-lite"/>
    </source>
</evidence>
<feature type="domain" description="F-box" evidence="2">
    <location>
        <begin position="162"/>
        <end position="207"/>
    </location>
</feature>
<dbReference type="HOGENOM" id="CLU_029044_0_0_1"/>
<dbReference type="AlphaFoldDB" id="A0A0C9SPA2"/>
<feature type="compositionally biased region" description="Low complexity" evidence="1">
    <location>
        <begin position="85"/>
        <end position="94"/>
    </location>
</feature>